<evidence type="ECO:0000313" key="2">
    <source>
        <dbReference type="Proteomes" id="UP000324222"/>
    </source>
</evidence>
<comment type="caution">
    <text evidence="1">The sequence shown here is derived from an EMBL/GenBank/DDBJ whole genome shotgun (WGS) entry which is preliminary data.</text>
</comment>
<dbReference type="EMBL" id="VSRR010030700">
    <property type="protein sequence ID" value="MPC70187.1"/>
    <property type="molecule type" value="Genomic_DNA"/>
</dbReference>
<reference evidence="1 2" key="1">
    <citation type="submission" date="2019-05" db="EMBL/GenBank/DDBJ databases">
        <title>Another draft genome of Portunus trituberculatus and its Hox gene families provides insights of decapod evolution.</title>
        <authorList>
            <person name="Jeong J.-H."/>
            <person name="Song I."/>
            <person name="Kim S."/>
            <person name="Choi T."/>
            <person name="Kim D."/>
            <person name="Ryu S."/>
            <person name="Kim W."/>
        </authorList>
    </citation>
    <scope>NUCLEOTIDE SEQUENCE [LARGE SCALE GENOMIC DNA]</scope>
    <source>
        <tissue evidence="1">Muscle</tissue>
    </source>
</reference>
<dbReference type="AlphaFoldDB" id="A0A5B7HLS0"/>
<protein>
    <submittedName>
        <fullName evidence="1">Uncharacterized protein</fullName>
    </submittedName>
</protein>
<name>A0A5B7HLS0_PORTR</name>
<sequence>MLPDTSHPRTKSIPVLGRQYFTTTMTSSSQEHITEGLYCLTPTALSGEAGTTQHHTPPEKDPHFETLLCRTFTIFKGLWLK</sequence>
<organism evidence="1 2">
    <name type="scientific">Portunus trituberculatus</name>
    <name type="common">Swimming crab</name>
    <name type="synonym">Neptunus trituberculatus</name>
    <dbReference type="NCBI Taxonomy" id="210409"/>
    <lineage>
        <taxon>Eukaryota</taxon>
        <taxon>Metazoa</taxon>
        <taxon>Ecdysozoa</taxon>
        <taxon>Arthropoda</taxon>
        <taxon>Crustacea</taxon>
        <taxon>Multicrustacea</taxon>
        <taxon>Malacostraca</taxon>
        <taxon>Eumalacostraca</taxon>
        <taxon>Eucarida</taxon>
        <taxon>Decapoda</taxon>
        <taxon>Pleocyemata</taxon>
        <taxon>Brachyura</taxon>
        <taxon>Eubrachyura</taxon>
        <taxon>Portunoidea</taxon>
        <taxon>Portunidae</taxon>
        <taxon>Portuninae</taxon>
        <taxon>Portunus</taxon>
    </lineage>
</organism>
<evidence type="ECO:0000313" key="1">
    <source>
        <dbReference type="EMBL" id="MPC70187.1"/>
    </source>
</evidence>
<dbReference type="Proteomes" id="UP000324222">
    <property type="component" value="Unassembled WGS sequence"/>
</dbReference>
<proteinExistence type="predicted"/>
<accession>A0A5B7HLS0</accession>
<keyword evidence="2" id="KW-1185">Reference proteome</keyword>
<gene>
    <name evidence="1" type="ORF">E2C01_064428</name>
</gene>